<dbReference type="RefSeq" id="WP_106193761.1">
    <property type="nucleotide sequence ID" value="NZ_PVTF01000014.1"/>
</dbReference>
<evidence type="ECO:0000313" key="2">
    <source>
        <dbReference type="EMBL" id="PRY35269.1"/>
    </source>
</evidence>
<protein>
    <submittedName>
        <fullName evidence="2">Nucleotidyltransferase-like protein</fullName>
    </submittedName>
</protein>
<reference evidence="2 3" key="1">
    <citation type="submission" date="2018-03" db="EMBL/GenBank/DDBJ databases">
        <title>Genomic Encyclopedia of Archaeal and Bacterial Type Strains, Phase II (KMG-II): from individual species to whole genera.</title>
        <authorList>
            <person name="Goeker M."/>
        </authorList>
    </citation>
    <scope>NUCLEOTIDE SEQUENCE [LARGE SCALE GENOMIC DNA]</scope>
    <source>
        <strain evidence="2 3">DSM 44720</strain>
    </source>
</reference>
<keyword evidence="3" id="KW-1185">Reference proteome</keyword>
<name>A0A2T0SPC7_9PSEU</name>
<proteinExistence type="predicted"/>
<dbReference type="OrthoDB" id="3826063at2"/>
<sequence length="207" mass="22746">MELNKPLATVTPTLDGEVLAVLAKVDTAFTAGQLRRVLGHHSEEGVRKVLRRLARQGVVHVEKAGNAFLHRLNHDHLAAQHIIGLARLLETFLARLEERLESWPVPPVYAAVFGSAARGTMTVDSDLDLLLVRPDDADDDLWDAQVAHLVADVGRWTGNDPRPLQFTAAEVEARGVDEPVLRDVLDEGLTVAGNRSWLAGRLRKEKG</sequence>
<dbReference type="InterPro" id="IPR043519">
    <property type="entry name" value="NT_sf"/>
</dbReference>
<dbReference type="GO" id="GO:0016779">
    <property type="term" value="F:nucleotidyltransferase activity"/>
    <property type="evidence" value="ECO:0007669"/>
    <property type="project" value="InterPro"/>
</dbReference>
<dbReference type="AlphaFoldDB" id="A0A2T0SPC7"/>
<accession>A0A2T0SPC7</accession>
<dbReference type="CDD" id="cd05403">
    <property type="entry name" value="NT_KNTase_like"/>
    <property type="match status" value="1"/>
</dbReference>
<dbReference type="EMBL" id="PVTF01000014">
    <property type="protein sequence ID" value="PRY35269.1"/>
    <property type="molecule type" value="Genomic_DNA"/>
</dbReference>
<dbReference type="SUPFAM" id="SSF46785">
    <property type="entry name" value="Winged helix' DNA-binding domain"/>
    <property type="match status" value="1"/>
</dbReference>
<keyword evidence="2" id="KW-0808">Transferase</keyword>
<evidence type="ECO:0000259" key="1">
    <source>
        <dbReference type="Pfam" id="PF01909"/>
    </source>
</evidence>
<organism evidence="2 3">
    <name type="scientific">Umezawaea tangerina</name>
    <dbReference type="NCBI Taxonomy" id="84725"/>
    <lineage>
        <taxon>Bacteria</taxon>
        <taxon>Bacillati</taxon>
        <taxon>Actinomycetota</taxon>
        <taxon>Actinomycetes</taxon>
        <taxon>Pseudonocardiales</taxon>
        <taxon>Pseudonocardiaceae</taxon>
        <taxon>Umezawaea</taxon>
    </lineage>
</organism>
<dbReference type="InterPro" id="IPR002934">
    <property type="entry name" value="Polymerase_NTP_transf_dom"/>
</dbReference>
<feature type="domain" description="Polymerase nucleotidyl transferase" evidence="1">
    <location>
        <begin position="100"/>
        <end position="138"/>
    </location>
</feature>
<gene>
    <name evidence="2" type="ORF">CLV43_114187</name>
</gene>
<dbReference type="Pfam" id="PF01909">
    <property type="entry name" value="NTP_transf_2"/>
    <property type="match status" value="1"/>
</dbReference>
<dbReference type="Gene3D" id="3.30.460.10">
    <property type="entry name" value="Beta Polymerase, domain 2"/>
    <property type="match status" value="1"/>
</dbReference>
<evidence type="ECO:0000313" key="3">
    <source>
        <dbReference type="Proteomes" id="UP000239494"/>
    </source>
</evidence>
<dbReference type="InterPro" id="IPR036390">
    <property type="entry name" value="WH_DNA-bd_sf"/>
</dbReference>
<dbReference type="SUPFAM" id="SSF81301">
    <property type="entry name" value="Nucleotidyltransferase"/>
    <property type="match status" value="1"/>
</dbReference>
<dbReference type="Proteomes" id="UP000239494">
    <property type="component" value="Unassembled WGS sequence"/>
</dbReference>
<comment type="caution">
    <text evidence="2">The sequence shown here is derived from an EMBL/GenBank/DDBJ whole genome shotgun (WGS) entry which is preliminary data.</text>
</comment>